<comment type="caution">
    <text evidence="2">The sequence shown here is derived from an EMBL/GenBank/DDBJ whole genome shotgun (WGS) entry which is preliminary data.</text>
</comment>
<evidence type="ECO:0000256" key="1">
    <source>
        <dbReference type="SAM" id="MobiDB-lite"/>
    </source>
</evidence>
<dbReference type="AlphaFoldDB" id="A0A0G2I6A5"/>
<evidence type="ECO:0000313" key="3">
    <source>
        <dbReference type="Proteomes" id="UP000034164"/>
    </source>
</evidence>
<dbReference type="EMBL" id="LCZI01000511">
    <property type="protein sequence ID" value="KKZ66172.1"/>
    <property type="molecule type" value="Genomic_DNA"/>
</dbReference>
<evidence type="ECO:0000313" key="2">
    <source>
        <dbReference type="EMBL" id="KKZ66172.1"/>
    </source>
</evidence>
<protein>
    <submittedName>
        <fullName evidence="2">Uncharacterized protein</fullName>
    </submittedName>
</protein>
<organism evidence="2 3">
    <name type="scientific">[Emmonsia] crescens</name>
    <dbReference type="NCBI Taxonomy" id="73230"/>
    <lineage>
        <taxon>Eukaryota</taxon>
        <taxon>Fungi</taxon>
        <taxon>Dikarya</taxon>
        <taxon>Ascomycota</taxon>
        <taxon>Pezizomycotina</taxon>
        <taxon>Eurotiomycetes</taxon>
        <taxon>Eurotiomycetidae</taxon>
        <taxon>Onygenales</taxon>
        <taxon>Ajellomycetaceae</taxon>
        <taxon>Emergomyces</taxon>
    </lineage>
</organism>
<accession>A0A0G2I6A5</accession>
<dbReference type="VEuPathDB" id="FungiDB:EMCG_08058"/>
<dbReference type="Proteomes" id="UP000034164">
    <property type="component" value="Unassembled WGS sequence"/>
</dbReference>
<feature type="region of interest" description="Disordered" evidence="1">
    <location>
        <begin position="1"/>
        <end position="22"/>
    </location>
</feature>
<name>A0A0G2I6A5_9EURO</name>
<gene>
    <name evidence="2" type="ORF">EMCG_08058</name>
</gene>
<proteinExistence type="predicted"/>
<sequence length="75" mass="8357">MAQQTQGWAAWPSHKKTNKYETGLSKPQRRWAAMSRSMRWVISLLSVLGGERMSPPLSLGAISIHSLLAADTMVF</sequence>
<reference evidence="3" key="1">
    <citation type="journal article" date="2015" name="PLoS Genet.">
        <title>The dynamic genome and transcriptome of the human fungal pathogen Blastomyces and close relative Emmonsia.</title>
        <authorList>
            <person name="Munoz J.F."/>
            <person name="Gauthier G.M."/>
            <person name="Desjardins C.A."/>
            <person name="Gallo J.E."/>
            <person name="Holder J."/>
            <person name="Sullivan T.D."/>
            <person name="Marty A.J."/>
            <person name="Carmen J.C."/>
            <person name="Chen Z."/>
            <person name="Ding L."/>
            <person name="Gujja S."/>
            <person name="Magrini V."/>
            <person name="Misas E."/>
            <person name="Mitreva M."/>
            <person name="Priest M."/>
            <person name="Saif S."/>
            <person name="Whiston E.A."/>
            <person name="Young S."/>
            <person name="Zeng Q."/>
            <person name="Goldman W.E."/>
            <person name="Mardis E.R."/>
            <person name="Taylor J.W."/>
            <person name="McEwen J.G."/>
            <person name="Clay O.K."/>
            <person name="Klein B.S."/>
            <person name="Cuomo C.A."/>
        </authorList>
    </citation>
    <scope>NUCLEOTIDE SEQUENCE [LARGE SCALE GENOMIC DNA]</scope>
    <source>
        <strain evidence="3">UAMH 3008</strain>
    </source>
</reference>